<evidence type="ECO:0000313" key="2">
    <source>
        <dbReference type="Proteomes" id="UP000544127"/>
    </source>
</evidence>
<sequence>SAPPRPGRGTRPCPGLGSVVTAATWARAMAAAGGEVGLWERVCAEYEAEQPQFPDVPESKHGSVSLQTEILQPLPKEQFYSAPAADPVVQQLLPITEAAAFAHPPDPKTCSPQEYLEYYIFPVLLPGIAELLHQAEKEKCFERKRTKFAACDFLTEWLHNKNPKRKDESYTELFSIPFVNDWLKNHPRPPIPLSLLLSEEEASIIIQSFWRGYRVRCSSEVQELCQWQKQLRENKNITKTVKEFWAKQEEK</sequence>
<feature type="non-terminal residue" evidence="1">
    <location>
        <position position="1"/>
    </location>
</feature>
<feature type="non-terminal residue" evidence="1">
    <location>
        <position position="251"/>
    </location>
</feature>
<name>A0A7K6AZ34_UPUEP</name>
<accession>A0A7K6AZ34</accession>
<dbReference type="EMBL" id="VZRI01007264">
    <property type="protein sequence ID" value="NWU95253.1"/>
    <property type="molecule type" value="Genomic_DNA"/>
</dbReference>
<comment type="caution">
    <text evidence="1">The sequence shown here is derived from an EMBL/GenBank/DDBJ whole genome shotgun (WGS) entry which is preliminary data.</text>
</comment>
<gene>
    <name evidence="1" type="primary">Iqck</name>
    <name evidence="1" type="ORF">UPUEPO_R00317</name>
</gene>
<evidence type="ECO:0000313" key="1">
    <source>
        <dbReference type="EMBL" id="NWU95253.1"/>
    </source>
</evidence>
<dbReference type="PROSITE" id="PS50096">
    <property type="entry name" value="IQ"/>
    <property type="match status" value="1"/>
</dbReference>
<reference evidence="1 2" key="1">
    <citation type="submission" date="2019-09" db="EMBL/GenBank/DDBJ databases">
        <title>Bird 10,000 Genomes (B10K) Project - Family phase.</title>
        <authorList>
            <person name="Zhang G."/>
        </authorList>
    </citation>
    <scope>NUCLEOTIDE SEQUENCE [LARGE SCALE GENOMIC DNA]</scope>
    <source>
        <strain evidence="1">B10K-DU-012-37</strain>
    </source>
</reference>
<dbReference type="Pfam" id="PF00612">
    <property type="entry name" value="IQ"/>
    <property type="match status" value="1"/>
</dbReference>
<dbReference type="Proteomes" id="UP000544127">
    <property type="component" value="Unassembled WGS sequence"/>
</dbReference>
<dbReference type="PANTHER" id="PTHR34927:SF1">
    <property type="entry name" value="IQ DOMAIN-CONTAINING PROTEIN K"/>
    <property type="match status" value="1"/>
</dbReference>
<organism evidence="1 2">
    <name type="scientific">Upupa epops</name>
    <name type="common">Eurasian hoopoe</name>
    <dbReference type="NCBI Taxonomy" id="57439"/>
    <lineage>
        <taxon>Eukaryota</taxon>
        <taxon>Metazoa</taxon>
        <taxon>Chordata</taxon>
        <taxon>Craniata</taxon>
        <taxon>Vertebrata</taxon>
        <taxon>Euteleostomi</taxon>
        <taxon>Archelosauria</taxon>
        <taxon>Archosauria</taxon>
        <taxon>Dinosauria</taxon>
        <taxon>Saurischia</taxon>
        <taxon>Theropoda</taxon>
        <taxon>Coelurosauria</taxon>
        <taxon>Aves</taxon>
        <taxon>Neognathae</taxon>
        <taxon>Neoaves</taxon>
        <taxon>Telluraves</taxon>
        <taxon>Coraciimorphae</taxon>
        <taxon>Bucerotiformes</taxon>
        <taxon>Upupidae</taxon>
        <taxon>Upupa</taxon>
    </lineage>
</organism>
<protein>
    <submittedName>
        <fullName evidence="1">IQCK protein</fullName>
    </submittedName>
</protein>
<dbReference type="AlphaFoldDB" id="A0A7K6AZ34"/>
<dbReference type="InterPro" id="IPR043408">
    <property type="entry name" value="IQCK"/>
</dbReference>
<proteinExistence type="predicted"/>
<dbReference type="PANTHER" id="PTHR34927">
    <property type="entry name" value="IQ DOMAIN-CONTAINING PROTEIN K"/>
    <property type="match status" value="1"/>
</dbReference>
<dbReference type="OrthoDB" id="2155538at2759"/>
<dbReference type="CDD" id="cd22969">
    <property type="entry name" value="DD_IQCK"/>
    <property type="match status" value="1"/>
</dbReference>
<keyword evidence="2" id="KW-1185">Reference proteome</keyword>
<dbReference type="InterPro" id="IPR000048">
    <property type="entry name" value="IQ_motif_EF-hand-BS"/>
</dbReference>